<dbReference type="PANTHER" id="PTHR34228">
    <property type="entry name" value="PROTEIN CBG09474-RELATED"/>
    <property type="match status" value="1"/>
</dbReference>
<accession>A0AAE8ZL38</accession>
<feature type="signal peptide" evidence="2">
    <location>
        <begin position="1"/>
        <end position="15"/>
    </location>
</feature>
<keyword evidence="2" id="KW-0732">Signal</keyword>
<name>A0AAE8ZL38_CAEBR</name>
<proteinExistence type="predicted"/>
<evidence type="ECO:0000256" key="1">
    <source>
        <dbReference type="SAM" id="MobiDB-lite"/>
    </source>
</evidence>
<reference evidence="3 4" key="1">
    <citation type="submission" date="2022-05" db="EMBL/GenBank/DDBJ databases">
        <title>Chromosome-level reference genomes for two strains of Caenorhabditis briggsae: an improved platform for comparative genomics.</title>
        <authorList>
            <person name="Stevens L."/>
            <person name="Andersen E.C."/>
        </authorList>
    </citation>
    <scope>NUCLEOTIDE SEQUENCE [LARGE SCALE GENOMIC DNA]</scope>
    <source>
        <strain evidence="3">QX1410_ONT</strain>
        <tissue evidence="3">Whole-organism</tissue>
    </source>
</reference>
<dbReference type="InterPro" id="IPR053322">
    <property type="entry name" value="PLA2-like"/>
</dbReference>
<evidence type="ECO:0000313" key="4">
    <source>
        <dbReference type="Proteomes" id="UP000827892"/>
    </source>
</evidence>
<sequence length="153" mass="17412">MKICVLLLLTHCAIAAEWQCGSGRFSTAVAYILSLPATDRDYINSCCKAHDQQYDLIQNRSSLLTTQESDYIFKECLAQSNFGTLNMYEHIYSFPEPENDPTWAISSQTRRELPKVCRNIFSRAGSSVPSPSPNRRFRIEPNRQISPDLMSPE</sequence>
<gene>
    <name evidence="3" type="ORF">L3Y34_011129</name>
</gene>
<dbReference type="Proteomes" id="UP000827892">
    <property type="component" value="Chromosome X"/>
</dbReference>
<feature type="chain" id="PRO_5042297759" evidence="2">
    <location>
        <begin position="16"/>
        <end position="153"/>
    </location>
</feature>
<evidence type="ECO:0000256" key="2">
    <source>
        <dbReference type="SAM" id="SignalP"/>
    </source>
</evidence>
<dbReference type="AlphaFoldDB" id="A0AAE8ZL38"/>
<organism evidence="3 4">
    <name type="scientific">Caenorhabditis briggsae</name>
    <dbReference type="NCBI Taxonomy" id="6238"/>
    <lineage>
        <taxon>Eukaryota</taxon>
        <taxon>Metazoa</taxon>
        <taxon>Ecdysozoa</taxon>
        <taxon>Nematoda</taxon>
        <taxon>Chromadorea</taxon>
        <taxon>Rhabditida</taxon>
        <taxon>Rhabditina</taxon>
        <taxon>Rhabditomorpha</taxon>
        <taxon>Rhabditoidea</taxon>
        <taxon>Rhabditidae</taxon>
        <taxon>Peloderinae</taxon>
        <taxon>Caenorhabditis</taxon>
    </lineage>
</organism>
<feature type="region of interest" description="Disordered" evidence="1">
    <location>
        <begin position="124"/>
        <end position="153"/>
    </location>
</feature>
<evidence type="ECO:0000313" key="3">
    <source>
        <dbReference type="EMBL" id="ULT81043.1"/>
    </source>
</evidence>
<dbReference type="PANTHER" id="PTHR34228:SF5">
    <property type="entry name" value="PHOSPHOLIPASE A(2)-RELATED"/>
    <property type="match status" value="1"/>
</dbReference>
<dbReference type="EMBL" id="CP090896">
    <property type="protein sequence ID" value="ULT81043.1"/>
    <property type="molecule type" value="Genomic_DNA"/>
</dbReference>
<protein>
    <submittedName>
        <fullName evidence="3">Uncharacterized protein</fullName>
    </submittedName>
</protein>